<dbReference type="GO" id="GO:0030288">
    <property type="term" value="C:outer membrane-bounded periplasmic space"/>
    <property type="evidence" value="ECO:0007669"/>
    <property type="project" value="TreeGrafter"/>
</dbReference>
<dbReference type="EMBL" id="ARYM01000001">
    <property type="protein sequence ID" value="KDA00501.1"/>
    <property type="molecule type" value="Genomic_DNA"/>
</dbReference>
<dbReference type="EC" id="3.5.1.28" evidence="2"/>
<dbReference type="AlphaFoldDB" id="A0A062VJ02"/>
<dbReference type="SUPFAM" id="SSF53187">
    <property type="entry name" value="Zn-dependent exopeptidases"/>
    <property type="match status" value="1"/>
</dbReference>
<dbReference type="Proteomes" id="UP000027100">
    <property type="component" value="Unassembled WGS sequence"/>
</dbReference>
<keyword evidence="3" id="KW-0378">Hydrolase</keyword>
<comment type="caution">
    <text evidence="5">The sequence shown here is derived from an EMBL/GenBank/DDBJ whole genome shotgun (WGS) entry which is preliminary data.</text>
</comment>
<dbReference type="STRING" id="1280954.HPO_00690"/>
<gene>
    <name evidence="5" type="ORF">HPO_00690</name>
</gene>
<name>A0A062VJ02_9PROT</name>
<protein>
    <recommendedName>
        <fullName evidence="2">N-acetylmuramoyl-L-alanine amidase</fullName>
        <ecNumber evidence="2">3.5.1.28</ecNumber>
    </recommendedName>
</protein>
<accession>A0A062VJ02</accession>
<reference evidence="5 6" key="1">
    <citation type="journal article" date="2014" name="Antonie Van Leeuwenhoek">
        <title>Hyphomonas beringensis sp. nov. and Hyphomonas chukchiensis sp. nov., isolated from surface seawater of the Bering Sea and Chukchi Sea.</title>
        <authorList>
            <person name="Li C."/>
            <person name="Lai Q."/>
            <person name="Li G."/>
            <person name="Dong C."/>
            <person name="Wang J."/>
            <person name="Liao Y."/>
            <person name="Shao Z."/>
        </authorList>
    </citation>
    <scope>NUCLEOTIDE SEQUENCE [LARGE SCALE GENOMIC DNA]</scope>
    <source>
        <strain evidence="5 6">PS728</strain>
    </source>
</reference>
<organism evidence="5 6">
    <name type="scientific">Hyphomonas polymorpha PS728</name>
    <dbReference type="NCBI Taxonomy" id="1280954"/>
    <lineage>
        <taxon>Bacteria</taxon>
        <taxon>Pseudomonadati</taxon>
        <taxon>Pseudomonadota</taxon>
        <taxon>Alphaproteobacteria</taxon>
        <taxon>Hyphomonadales</taxon>
        <taxon>Hyphomonadaceae</taxon>
        <taxon>Hyphomonas</taxon>
    </lineage>
</organism>
<sequence>MRVVGDGAPTRITIWTDAPEEAEAYATEIGGVRRIIFPLRSNAYSTEGPGGGGVTVWSLNPGRLEFALDRPMSVARVLRLPPTGTEKSYRVIVDLDTVSEARFSSLAKRDQRRLAKAETDAAKAAENQTALLAGASGAAAGRKAPPRSKGHVVVIDAGHGGKDPGAMAINGGREKDVTLKAALALRDLLEADGRYVVKLTRDTDVYVDHEDRVTKARNWGAELFISLHADAAGSSSVAGASVYTISARGEGRIDREASRNNWVIPIEDGTPQRLTGILSDLVKRETKTRSAEFAELLLPELEQAGPVLRNTHRSAGFYVLLAPDVPAVLLELGFLTNADDAKRLQSDKGRQASVRAIKNAIDTYFDRQDLRIASQ</sequence>
<proteinExistence type="predicted"/>
<dbReference type="GO" id="GO:0009253">
    <property type="term" value="P:peptidoglycan catabolic process"/>
    <property type="evidence" value="ECO:0007669"/>
    <property type="project" value="InterPro"/>
</dbReference>
<evidence type="ECO:0000313" key="5">
    <source>
        <dbReference type="EMBL" id="KDA00501.1"/>
    </source>
</evidence>
<dbReference type="Pfam" id="PF01520">
    <property type="entry name" value="Amidase_3"/>
    <property type="match status" value="1"/>
</dbReference>
<dbReference type="PANTHER" id="PTHR30404">
    <property type="entry name" value="N-ACETYLMURAMOYL-L-ALANINE AMIDASE"/>
    <property type="match status" value="1"/>
</dbReference>
<dbReference type="CDD" id="cd02696">
    <property type="entry name" value="MurNAc-LAA"/>
    <property type="match status" value="1"/>
</dbReference>
<evidence type="ECO:0000313" key="6">
    <source>
        <dbReference type="Proteomes" id="UP000027100"/>
    </source>
</evidence>
<dbReference type="PANTHER" id="PTHR30404:SF0">
    <property type="entry name" value="N-ACETYLMURAMOYL-L-ALANINE AMIDASE AMIC"/>
    <property type="match status" value="1"/>
</dbReference>
<dbReference type="Gene3D" id="3.40.630.40">
    <property type="entry name" value="Zn-dependent exopeptidases"/>
    <property type="match status" value="1"/>
</dbReference>
<dbReference type="InterPro" id="IPR002508">
    <property type="entry name" value="MurNAc-LAA_cat"/>
</dbReference>
<dbReference type="InterPro" id="IPR050695">
    <property type="entry name" value="N-acetylmuramoyl_amidase_3"/>
</dbReference>
<keyword evidence="6" id="KW-1185">Reference proteome</keyword>
<dbReference type="GO" id="GO:0008745">
    <property type="term" value="F:N-acetylmuramoyl-L-alanine amidase activity"/>
    <property type="evidence" value="ECO:0007669"/>
    <property type="project" value="UniProtKB-EC"/>
</dbReference>
<comment type="catalytic activity">
    <reaction evidence="1">
        <text>Hydrolyzes the link between N-acetylmuramoyl residues and L-amino acid residues in certain cell-wall glycopeptides.</text>
        <dbReference type="EC" id="3.5.1.28"/>
    </reaction>
</comment>
<evidence type="ECO:0000259" key="4">
    <source>
        <dbReference type="SMART" id="SM00646"/>
    </source>
</evidence>
<evidence type="ECO:0000256" key="2">
    <source>
        <dbReference type="ARBA" id="ARBA00011901"/>
    </source>
</evidence>
<evidence type="ECO:0000256" key="1">
    <source>
        <dbReference type="ARBA" id="ARBA00001561"/>
    </source>
</evidence>
<dbReference type="eggNOG" id="COG0860">
    <property type="taxonomic scope" value="Bacteria"/>
</dbReference>
<feature type="domain" description="MurNAc-LAA" evidence="4">
    <location>
        <begin position="213"/>
        <end position="362"/>
    </location>
</feature>
<dbReference type="PATRIC" id="fig|1280954.3.peg.143"/>
<evidence type="ECO:0000256" key="3">
    <source>
        <dbReference type="ARBA" id="ARBA00022801"/>
    </source>
</evidence>
<dbReference type="SMART" id="SM00646">
    <property type="entry name" value="Ami_3"/>
    <property type="match status" value="1"/>
</dbReference>